<dbReference type="EMBL" id="JBHLZP010001115">
    <property type="protein sequence ID" value="MFB9840490.1"/>
    <property type="molecule type" value="Genomic_DNA"/>
</dbReference>
<name>A0ABV5YZK0_9ACTN</name>
<organism evidence="1 2">
    <name type="scientific">Actinoallomurus acaciae</name>
    <dbReference type="NCBI Taxonomy" id="502577"/>
    <lineage>
        <taxon>Bacteria</taxon>
        <taxon>Bacillati</taxon>
        <taxon>Actinomycetota</taxon>
        <taxon>Actinomycetes</taxon>
        <taxon>Streptosporangiales</taxon>
        <taxon>Thermomonosporaceae</taxon>
        <taxon>Actinoallomurus</taxon>
    </lineage>
</organism>
<comment type="caution">
    <text evidence="1">The sequence shown here is derived from an EMBL/GenBank/DDBJ whole genome shotgun (WGS) entry which is preliminary data.</text>
</comment>
<gene>
    <name evidence="1" type="ORF">ACFFNX_50940</name>
</gene>
<evidence type="ECO:0000313" key="2">
    <source>
        <dbReference type="Proteomes" id="UP001589627"/>
    </source>
</evidence>
<dbReference type="Proteomes" id="UP001589627">
    <property type="component" value="Unassembled WGS sequence"/>
</dbReference>
<reference evidence="1 2" key="1">
    <citation type="submission" date="2024-09" db="EMBL/GenBank/DDBJ databases">
        <authorList>
            <person name="Sun Q."/>
            <person name="Mori K."/>
        </authorList>
    </citation>
    <scope>NUCLEOTIDE SEQUENCE [LARGE SCALE GENOMIC DNA]</scope>
    <source>
        <strain evidence="1 2">TBRC 0563</strain>
    </source>
</reference>
<evidence type="ECO:0000313" key="1">
    <source>
        <dbReference type="EMBL" id="MFB9840490.1"/>
    </source>
</evidence>
<sequence length="199" mass="21246">MSRTTSADVLVLHAARTLGYATATRIAERTGLPEAETTGHLLDAQACGWATYSSFAGDGGWSLTEAGRERGERLLAAELDAAGARGAVEDVLRDFLPVNDVVSAACTAWQLAEMGIGEQPVTRAATITMLEEPAGVLAALEARLTAHLARFAGYHRRFAAALRLASAEPAWITGTDRDSCHQVWFELHEDLIATLGLTR</sequence>
<protein>
    <submittedName>
        <fullName evidence="1">Transcriptional regulator</fullName>
    </submittedName>
</protein>
<dbReference type="RefSeq" id="WP_378213721.1">
    <property type="nucleotide sequence ID" value="NZ_JBHLZP010001115.1"/>
</dbReference>
<accession>A0ABV5YZK0</accession>
<proteinExistence type="predicted"/>
<keyword evidence="2" id="KW-1185">Reference proteome</keyword>